<feature type="region of interest" description="Disordered" evidence="12">
    <location>
        <begin position="765"/>
        <end position="877"/>
    </location>
</feature>
<evidence type="ECO:0000256" key="8">
    <source>
        <dbReference type="ARBA" id="ARBA00023125"/>
    </source>
</evidence>
<feature type="domain" description="MCM C-terminal AAA(+) ATPase" evidence="13">
    <location>
        <begin position="312"/>
        <end position="518"/>
    </location>
</feature>
<organism evidence="14 15">
    <name type="scientific">Aduncisulcus paluster</name>
    <dbReference type="NCBI Taxonomy" id="2918883"/>
    <lineage>
        <taxon>Eukaryota</taxon>
        <taxon>Metamonada</taxon>
        <taxon>Carpediemonas-like organisms</taxon>
        <taxon>Aduncisulcus</taxon>
    </lineage>
</organism>
<name>A0ABQ5K107_9EUKA</name>
<keyword evidence="15" id="KW-1185">Reference proteome</keyword>
<keyword evidence="8 10" id="KW-0238">DNA-binding</keyword>
<evidence type="ECO:0000256" key="10">
    <source>
        <dbReference type="RuleBase" id="RU004070"/>
    </source>
</evidence>
<evidence type="ECO:0000256" key="3">
    <source>
        <dbReference type="ARBA" id="ARBA00022705"/>
    </source>
</evidence>
<comment type="subunit">
    <text evidence="11">Component of the MCM2-7 complex.</text>
</comment>
<feature type="region of interest" description="Disordered" evidence="12">
    <location>
        <begin position="545"/>
        <end position="564"/>
    </location>
</feature>
<dbReference type="SUPFAM" id="SSF50249">
    <property type="entry name" value="Nucleic acid-binding proteins"/>
    <property type="match status" value="1"/>
</dbReference>
<evidence type="ECO:0000256" key="12">
    <source>
        <dbReference type="SAM" id="MobiDB-lite"/>
    </source>
</evidence>
<feature type="compositionally biased region" description="Basic residues" evidence="12">
    <location>
        <begin position="857"/>
        <end position="870"/>
    </location>
</feature>
<dbReference type="PRINTS" id="PR01657">
    <property type="entry name" value="MCMFAMILY"/>
</dbReference>
<dbReference type="Gene3D" id="2.20.28.10">
    <property type="match status" value="1"/>
</dbReference>
<evidence type="ECO:0000259" key="13">
    <source>
        <dbReference type="PROSITE" id="PS50051"/>
    </source>
</evidence>
<keyword evidence="6 11" id="KW-0347">Helicase</keyword>
<dbReference type="Gene3D" id="3.40.50.300">
    <property type="entry name" value="P-loop containing nucleotide triphosphate hydrolases"/>
    <property type="match status" value="1"/>
</dbReference>
<dbReference type="PRINTS" id="PR01659">
    <property type="entry name" value="MCMPROTEIN3"/>
</dbReference>
<dbReference type="Proteomes" id="UP001057375">
    <property type="component" value="Unassembled WGS sequence"/>
</dbReference>
<feature type="non-terminal residue" evidence="14">
    <location>
        <position position="877"/>
    </location>
</feature>
<dbReference type="InterPro" id="IPR031327">
    <property type="entry name" value="MCM"/>
</dbReference>
<protein>
    <recommendedName>
        <fullName evidence="11">DNA replication licensing factor MCM3</fullName>
        <ecNumber evidence="11">3.6.4.12</ecNumber>
    </recommendedName>
</protein>
<dbReference type="InterPro" id="IPR033762">
    <property type="entry name" value="MCM_OB"/>
</dbReference>
<dbReference type="Pfam" id="PF17207">
    <property type="entry name" value="MCM_OB"/>
    <property type="match status" value="1"/>
</dbReference>
<evidence type="ECO:0000256" key="9">
    <source>
        <dbReference type="ARBA" id="ARBA00023242"/>
    </source>
</evidence>
<dbReference type="PROSITE" id="PS50051">
    <property type="entry name" value="MCM_2"/>
    <property type="match status" value="1"/>
</dbReference>
<dbReference type="Pfam" id="PF17855">
    <property type="entry name" value="MCM_lid"/>
    <property type="match status" value="1"/>
</dbReference>
<accession>A0ABQ5K107</accession>
<dbReference type="SUPFAM" id="SSF52540">
    <property type="entry name" value="P-loop containing nucleoside triphosphate hydrolases"/>
    <property type="match status" value="1"/>
</dbReference>
<evidence type="ECO:0000256" key="2">
    <source>
        <dbReference type="ARBA" id="ARBA00008010"/>
    </source>
</evidence>
<sequence>MEEFITSFIYDSENERIMREQIRTEAFSKFFRIVFSFNSMRAFAETKDILESYSEFISDPKEGILIFERELDRFVESNGLYEMEGKHVKVGFVGNLGRNHITPRGVASHLLGQMIMIDGVVTRVSIPRPRVVSTSFSDPDTGNVVTNAFVDMITNLDVTKPPSFPVWRMTDTHDKPLELDVGESKFIDYQTISVQEPPELAPAGQIPRSIEVILLDDLVDTCKPGQKVAITGIYRAIGSNFQATNRNAIFKTLLLANHVSVATSSAVVRSLSADTSLITQFKAIVTGLDPSKGNKNFRKYVGGSVMNAGDSWFELCARSISPSIFGHNDIKRALLLQSLGGIERTTASGAHIRGDVNILMVGDPGCGKSQMLRFMLSLAPHAINTTGRGSSGVGLTAAVLIDRLTGERRLEAGAMVLADRGLICIDELDKMTEQDRVAIHEAMEQQTVTIAKAGIHATLNARCSVIGAANPVYGCYDVKKSPSENIGLPDTLLSRFDYLFVVIDKKDERKDVKIAEHVLNLHSAHTQAAAPAFTSRTGGSVFVEGAPNLGSLDEHEPDSASVGMSAGLSTSIHASSSSSSFSSSFVGAGGSGSTLASSYSSSQRDSTHGFQRHFEAYNEQVHGMLFKQTKDFAGHLAKTTAIQMGKHEEEIEEDLRDARESVKNDFLVLKLDFLRKFIQYAKLTCKDVSLTPDAARAITNKYLELRSDSQLRRTVVPITARLLESIIRSCTAHAKLHLRTYVSVDDVDVVFGIIRRSLFGEEDPGLKGGQSLRGMQQEALAKLKEQRRREREELMGLADDADVEIKSNKKKGKKGKGKEEREEEEEEEEESEEEEEGEKIGRRKSSRLQKQKEQNKKKQKKQKKTSRKSKKADEEEE</sequence>
<dbReference type="Pfam" id="PF00493">
    <property type="entry name" value="MCM"/>
    <property type="match status" value="1"/>
</dbReference>
<dbReference type="InterPro" id="IPR008046">
    <property type="entry name" value="Mcm3"/>
</dbReference>
<dbReference type="InterPro" id="IPR001208">
    <property type="entry name" value="MCM_dom"/>
</dbReference>
<comment type="similarity">
    <text evidence="2 10">Belongs to the MCM family.</text>
</comment>
<reference evidence="14" key="1">
    <citation type="submission" date="2022-03" db="EMBL/GenBank/DDBJ databases">
        <title>Draft genome sequence of Aduncisulcus paluster, a free-living microaerophilic Fornicata.</title>
        <authorList>
            <person name="Yuyama I."/>
            <person name="Kume K."/>
            <person name="Tamura T."/>
            <person name="Inagaki Y."/>
            <person name="Hashimoto T."/>
        </authorList>
    </citation>
    <scope>NUCLEOTIDE SEQUENCE</scope>
    <source>
        <strain evidence="14">NY0171</strain>
    </source>
</reference>
<feature type="compositionally biased region" description="Acidic residues" evidence="12">
    <location>
        <begin position="821"/>
        <end position="837"/>
    </location>
</feature>
<evidence type="ECO:0000256" key="11">
    <source>
        <dbReference type="RuleBase" id="RU368061"/>
    </source>
</evidence>
<comment type="catalytic activity">
    <reaction evidence="11">
        <text>ATP + H2O = ADP + phosphate + H(+)</text>
        <dbReference type="Rhea" id="RHEA:13065"/>
        <dbReference type="ChEBI" id="CHEBI:15377"/>
        <dbReference type="ChEBI" id="CHEBI:15378"/>
        <dbReference type="ChEBI" id="CHEBI:30616"/>
        <dbReference type="ChEBI" id="CHEBI:43474"/>
        <dbReference type="ChEBI" id="CHEBI:456216"/>
        <dbReference type="EC" id="3.6.4.12"/>
    </reaction>
</comment>
<proteinExistence type="inferred from homology"/>
<evidence type="ECO:0000256" key="6">
    <source>
        <dbReference type="ARBA" id="ARBA00022806"/>
    </source>
</evidence>
<evidence type="ECO:0000256" key="5">
    <source>
        <dbReference type="ARBA" id="ARBA00022801"/>
    </source>
</evidence>
<dbReference type="EC" id="3.6.4.12" evidence="11"/>
<comment type="subcellular location">
    <subcellularLocation>
        <location evidence="1 11">Nucleus</location>
    </subcellularLocation>
</comment>
<evidence type="ECO:0000313" key="14">
    <source>
        <dbReference type="EMBL" id="GKT20955.1"/>
    </source>
</evidence>
<evidence type="ECO:0000256" key="4">
    <source>
        <dbReference type="ARBA" id="ARBA00022741"/>
    </source>
</evidence>
<feature type="compositionally biased region" description="Basic and acidic residues" evidence="12">
    <location>
        <begin position="781"/>
        <end position="794"/>
    </location>
</feature>
<evidence type="ECO:0000256" key="7">
    <source>
        <dbReference type="ARBA" id="ARBA00022840"/>
    </source>
</evidence>
<keyword evidence="9 11" id="KW-0539">Nucleus</keyword>
<comment type="function">
    <text evidence="11">Acts as component of the MCM2-7 complex (MCM complex) which is the replicative helicase essential for 'once per cell cycle' DNA replication initiation and elongation in eukaryotic cells. The active ATPase sites in the MCM2-7 ring are formed through the interaction surfaces of two neighboring subunits such that a critical structure of a conserved arginine finger motif is provided in trans relative to the ATP-binding site of the Walker A box of the adjacent subunit. The six ATPase active sites, however, are likely to contribute differentially to the complex helicase activity.</text>
</comment>
<dbReference type="EMBL" id="BQXS01012278">
    <property type="protein sequence ID" value="GKT20955.1"/>
    <property type="molecule type" value="Genomic_DNA"/>
</dbReference>
<dbReference type="PANTHER" id="PTHR11630">
    <property type="entry name" value="DNA REPLICATION LICENSING FACTOR MCM FAMILY MEMBER"/>
    <property type="match status" value="1"/>
</dbReference>
<comment type="caution">
    <text evidence="14">The sequence shown here is derived from an EMBL/GenBank/DDBJ whole genome shotgun (WGS) entry which is preliminary data.</text>
</comment>
<gene>
    <name evidence="14" type="ORF">ADUPG1_011797</name>
</gene>
<keyword evidence="7 10" id="KW-0067">ATP-binding</keyword>
<dbReference type="PANTHER" id="PTHR11630:SF46">
    <property type="entry name" value="DNA REPLICATION LICENSING FACTOR MCM3-RELATED"/>
    <property type="match status" value="1"/>
</dbReference>
<keyword evidence="5 11" id="KW-0378">Hydrolase</keyword>
<keyword evidence="4 10" id="KW-0547">Nucleotide-binding</keyword>
<dbReference type="InterPro" id="IPR012340">
    <property type="entry name" value="NA-bd_OB-fold"/>
</dbReference>
<dbReference type="SMART" id="SM00350">
    <property type="entry name" value="MCM"/>
    <property type="match status" value="1"/>
</dbReference>
<evidence type="ECO:0000313" key="15">
    <source>
        <dbReference type="Proteomes" id="UP001057375"/>
    </source>
</evidence>
<dbReference type="InterPro" id="IPR027417">
    <property type="entry name" value="P-loop_NTPase"/>
</dbReference>
<dbReference type="InterPro" id="IPR041562">
    <property type="entry name" value="MCM_lid"/>
</dbReference>
<evidence type="ECO:0000256" key="1">
    <source>
        <dbReference type="ARBA" id="ARBA00004123"/>
    </source>
</evidence>
<dbReference type="SMART" id="SM00382">
    <property type="entry name" value="AAA"/>
    <property type="match status" value="1"/>
</dbReference>
<dbReference type="InterPro" id="IPR003593">
    <property type="entry name" value="AAA+_ATPase"/>
</dbReference>
<dbReference type="Gene3D" id="2.40.50.140">
    <property type="entry name" value="Nucleic acid-binding proteins"/>
    <property type="match status" value="1"/>
</dbReference>
<keyword evidence="3 11" id="KW-0235">DNA replication</keyword>